<dbReference type="CDD" id="cd19074">
    <property type="entry name" value="Aldo_ket_red_shaker-like"/>
    <property type="match status" value="1"/>
</dbReference>
<evidence type="ECO:0000259" key="4">
    <source>
        <dbReference type="Pfam" id="PF00248"/>
    </source>
</evidence>
<evidence type="ECO:0000313" key="6">
    <source>
        <dbReference type="Proteomes" id="UP000241848"/>
    </source>
</evidence>
<comment type="similarity">
    <text evidence="1">Belongs to the shaker potassium channel beta subunit family.</text>
</comment>
<proteinExistence type="inferred from homology"/>
<protein>
    <submittedName>
        <fullName evidence="5">Aldo/keto reductase</fullName>
    </submittedName>
</protein>
<dbReference type="GO" id="GO:0016491">
    <property type="term" value="F:oxidoreductase activity"/>
    <property type="evidence" value="ECO:0007669"/>
    <property type="project" value="UniProtKB-KW"/>
</dbReference>
<dbReference type="InterPro" id="IPR005399">
    <property type="entry name" value="K_chnl_volt-dep_bsu_KCNAB-rel"/>
</dbReference>
<dbReference type="InterPro" id="IPR036812">
    <property type="entry name" value="NAD(P)_OxRdtase_dom_sf"/>
</dbReference>
<dbReference type="AlphaFoldDB" id="A0A2T2WG48"/>
<dbReference type="InterPro" id="IPR023210">
    <property type="entry name" value="NADP_OxRdtase_dom"/>
</dbReference>
<dbReference type="PANTHER" id="PTHR43150">
    <property type="entry name" value="HYPERKINETIC, ISOFORM M"/>
    <property type="match status" value="1"/>
</dbReference>
<dbReference type="GO" id="GO:0051596">
    <property type="term" value="P:methylglyoxal catabolic process"/>
    <property type="evidence" value="ECO:0007669"/>
    <property type="project" value="TreeGrafter"/>
</dbReference>
<evidence type="ECO:0000256" key="1">
    <source>
        <dbReference type="ARBA" id="ARBA00006515"/>
    </source>
</evidence>
<dbReference type="Proteomes" id="UP000241848">
    <property type="component" value="Unassembled WGS sequence"/>
</dbReference>
<sequence length="317" mass="35013">MQYRRLGRAGIEVSAIALGSWLTYGTVTAQETAQACVREAFELGINHFDCANAYGSEPHAAERSLAQALKPYRRDAYVLTTKAFWPVGPRPNQRGLSRKHLMHELNESLRAFETDYVDIFYCHRADPQTEVEETLRAIDDMVRQGKVLYAGISEWQPAQIAQALAVQERLSLHPLRASQPVYNLLNRYIESAVLPLCEAAGIGLVVFSPLAQGLLTGKYRKGQAIPPGSRASEARVRSSIERALTDENLDRVEQLVTVAQELGVTMSQLALAWVLRQPAISSALIGASSPEQIRENVKAVDMTLSEESLARIDAILS</sequence>
<keyword evidence="2" id="KW-0521">NADP</keyword>
<dbReference type="GO" id="GO:0005829">
    <property type="term" value="C:cytosol"/>
    <property type="evidence" value="ECO:0007669"/>
    <property type="project" value="UniProtKB-ARBA"/>
</dbReference>
<gene>
    <name evidence="5" type="ORF">C7B45_11830</name>
</gene>
<organism evidence="5 6">
    <name type="scientific">Sulfobacillus acidophilus</name>
    <dbReference type="NCBI Taxonomy" id="53633"/>
    <lineage>
        <taxon>Bacteria</taxon>
        <taxon>Bacillati</taxon>
        <taxon>Bacillota</taxon>
        <taxon>Clostridia</taxon>
        <taxon>Eubacteriales</taxon>
        <taxon>Clostridiales Family XVII. Incertae Sedis</taxon>
        <taxon>Sulfobacillus</taxon>
    </lineage>
</organism>
<reference evidence="5 6" key="1">
    <citation type="journal article" date="2014" name="BMC Genomics">
        <title>Comparison of environmental and isolate Sulfobacillus genomes reveals diverse carbon, sulfur, nitrogen, and hydrogen metabolisms.</title>
        <authorList>
            <person name="Justice N.B."/>
            <person name="Norman A."/>
            <person name="Brown C.T."/>
            <person name="Singh A."/>
            <person name="Thomas B.C."/>
            <person name="Banfield J.F."/>
        </authorList>
    </citation>
    <scope>NUCLEOTIDE SEQUENCE [LARGE SCALE GENOMIC DNA]</scope>
    <source>
        <strain evidence="5">AMDSBA3</strain>
    </source>
</reference>
<dbReference type="EMBL" id="PXYV01000039">
    <property type="protein sequence ID" value="PSR21225.1"/>
    <property type="molecule type" value="Genomic_DNA"/>
</dbReference>
<feature type="domain" description="NADP-dependent oxidoreductase" evidence="4">
    <location>
        <begin position="16"/>
        <end position="316"/>
    </location>
</feature>
<dbReference type="Gene3D" id="3.20.20.100">
    <property type="entry name" value="NADP-dependent oxidoreductase domain"/>
    <property type="match status" value="1"/>
</dbReference>
<dbReference type="SUPFAM" id="SSF51430">
    <property type="entry name" value="NAD(P)-linked oxidoreductase"/>
    <property type="match status" value="1"/>
</dbReference>
<accession>A0A2T2WG48</accession>
<evidence type="ECO:0000256" key="3">
    <source>
        <dbReference type="ARBA" id="ARBA00023002"/>
    </source>
</evidence>
<comment type="caution">
    <text evidence="5">The sequence shown here is derived from an EMBL/GenBank/DDBJ whole genome shotgun (WGS) entry which is preliminary data.</text>
</comment>
<evidence type="ECO:0000313" key="5">
    <source>
        <dbReference type="EMBL" id="PSR21225.1"/>
    </source>
</evidence>
<dbReference type="FunFam" id="3.20.20.100:FF:000004">
    <property type="entry name" value="Oxidoreductase, aldo/keto reductase"/>
    <property type="match status" value="1"/>
</dbReference>
<evidence type="ECO:0000256" key="2">
    <source>
        <dbReference type="ARBA" id="ARBA00022857"/>
    </source>
</evidence>
<dbReference type="PANTHER" id="PTHR43150:SF4">
    <property type="entry name" value="L-GLYCERALDEHYDE 3-PHOSPHATE REDUCTASE"/>
    <property type="match status" value="1"/>
</dbReference>
<dbReference type="Pfam" id="PF00248">
    <property type="entry name" value="Aldo_ket_red"/>
    <property type="match status" value="1"/>
</dbReference>
<name>A0A2T2WG48_9FIRM</name>
<keyword evidence="3" id="KW-0560">Oxidoreductase</keyword>